<reference evidence="2 3" key="1">
    <citation type="submission" date="2018-10" db="EMBL/GenBank/DDBJ databases">
        <authorList>
            <person name="Peiro R."/>
            <person name="Begona"/>
            <person name="Cbmso G."/>
            <person name="Lopez M."/>
            <person name="Gonzalez S."/>
            <person name="Sacristan E."/>
            <person name="Castillo E."/>
        </authorList>
    </citation>
    <scope>NUCLEOTIDE SEQUENCE [LARGE SCALE GENOMIC DNA]</scope>
    <source>
        <strain evidence="2">TTHNAR1</strain>
    </source>
</reference>
<dbReference type="Proteomes" id="UP000279841">
    <property type="component" value="Chromosome"/>
</dbReference>
<sequence>MRLLLLLLPLLAACRYTFLPLDPGRPLPPERPFVVARLLPEGKEARLLLKVERLPRPGYLHLKWFREEALLQEKALFLEGPGAHEARFPLGSGYHRLVGLWEGRPLFQLDLGSPSLPDPEEVEDQGDGEEGQEGGDHHAPGHP</sequence>
<evidence type="ECO:0000313" key="2">
    <source>
        <dbReference type="EMBL" id="VCU53351.1"/>
    </source>
</evidence>
<evidence type="ECO:0000256" key="1">
    <source>
        <dbReference type="SAM" id="MobiDB-lite"/>
    </source>
</evidence>
<dbReference type="EMBL" id="LR027517">
    <property type="protein sequence ID" value="VCU53351.1"/>
    <property type="molecule type" value="Genomic_DNA"/>
</dbReference>
<feature type="region of interest" description="Disordered" evidence="1">
    <location>
        <begin position="111"/>
        <end position="143"/>
    </location>
</feature>
<gene>
    <name evidence="2" type="ORF">TTHN1_01120</name>
</gene>
<organism evidence="2 3">
    <name type="scientific">Thermus thermophilus</name>
    <dbReference type="NCBI Taxonomy" id="274"/>
    <lineage>
        <taxon>Bacteria</taxon>
        <taxon>Thermotogati</taxon>
        <taxon>Deinococcota</taxon>
        <taxon>Deinococci</taxon>
        <taxon>Thermales</taxon>
        <taxon>Thermaceae</taxon>
        <taxon>Thermus</taxon>
    </lineage>
</organism>
<proteinExistence type="predicted"/>
<dbReference type="RefSeq" id="WP_014510068.1">
    <property type="nucleotide sequence ID" value="NZ_LR027517.1"/>
</dbReference>
<name>A0A3P4AQG7_THETH</name>
<protein>
    <submittedName>
        <fullName evidence="2">Uncharacterized protein</fullName>
    </submittedName>
</protein>
<feature type="compositionally biased region" description="Basic and acidic residues" evidence="1">
    <location>
        <begin position="134"/>
        <end position="143"/>
    </location>
</feature>
<accession>A0A3P4AQG7</accession>
<evidence type="ECO:0000313" key="3">
    <source>
        <dbReference type="Proteomes" id="UP000279841"/>
    </source>
</evidence>
<dbReference type="AlphaFoldDB" id="A0A3P4AQG7"/>
<feature type="compositionally biased region" description="Acidic residues" evidence="1">
    <location>
        <begin position="118"/>
        <end position="133"/>
    </location>
</feature>